<dbReference type="Proteomes" id="UP000031036">
    <property type="component" value="Unassembled WGS sequence"/>
</dbReference>
<dbReference type="AlphaFoldDB" id="A0A0B2V769"/>
<organism evidence="2 3">
    <name type="scientific">Toxocara canis</name>
    <name type="common">Canine roundworm</name>
    <dbReference type="NCBI Taxonomy" id="6265"/>
    <lineage>
        <taxon>Eukaryota</taxon>
        <taxon>Metazoa</taxon>
        <taxon>Ecdysozoa</taxon>
        <taxon>Nematoda</taxon>
        <taxon>Chromadorea</taxon>
        <taxon>Rhabditida</taxon>
        <taxon>Spirurina</taxon>
        <taxon>Ascaridomorpha</taxon>
        <taxon>Ascaridoidea</taxon>
        <taxon>Toxocaridae</taxon>
        <taxon>Toxocara</taxon>
    </lineage>
</organism>
<evidence type="ECO:0000313" key="2">
    <source>
        <dbReference type="EMBL" id="KHN77302.1"/>
    </source>
</evidence>
<keyword evidence="1" id="KW-1133">Transmembrane helix</keyword>
<accession>A0A0B2V769</accession>
<name>A0A0B2V769_TOXCA</name>
<dbReference type="STRING" id="6265.A0A0B2V769"/>
<sequence>MAEGLFDSCSKVNDLQATVEELHQEVFIKNDEFRPRLGSRLRIAWIKTGIPCLRTLKLIREAYDSLSVNPYFGAGAGLAGIGLAMSVLKKMIIVSNAFFRRRLVISLEINNEDAYVSSA</sequence>
<evidence type="ECO:0000313" key="3">
    <source>
        <dbReference type="Proteomes" id="UP000031036"/>
    </source>
</evidence>
<gene>
    <name evidence="2" type="primary">bcs1l</name>
    <name evidence="2" type="ORF">Tcan_05978</name>
</gene>
<keyword evidence="1" id="KW-0472">Membrane</keyword>
<keyword evidence="1" id="KW-0812">Transmembrane</keyword>
<protein>
    <submittedName>
        <fullName evidence="2">Mitochondrial chaperone BCS1</fullName>
    </submittedName>
</protein>
<comment type="caution">
    <text evidence="2">The sequence shown here is derived from an EMBL/GenBank/DDBJ whole genome shotgun (WGS) entry which is preliminary data.</text>
</comment>
<reference evidence="2 3" key="1">
    <citation type="submission" date="2014-11" db="EMBL/GenBank/DDBJ databases">
        <title>Genetic blueprint of the zoonotic pathogen Toxocara canis.</title>
        <authorList>
            <person name="Zhu X.-Q."/>
            <person name="Korhonen P.K."/>
            <person name="Cai H."/>
            <person name="Young N.D."/>
            <person name="Nejsum P."/>
            <person name="von Samson-Himmelstjerna G."/>
            <person name="Boag P.R."/>
            <person name="Tan P."/>
            <person name="Li Q."/>
            <person name="Min J."/>
            <person name="Yang Y."/>
            <person name="Wang X."/>
            <person name="Fang X."/>
            <person name="Hall R.S."/>
            <person name="Hofmann A."/>
            <person name="Sternberg P.W."/>
            <person name="Jex A.R."/>
            <person name="Gasser R.B."/>
        </authorList>
    </citation>
    <scope>NUCLEOTIDE SEQUENCE [LARGE SCALE GENOMIC DNA]</scope>
    <source>
        <strain evidence="2">PN_DK_2014</strain>
    </source>
</reference>
<keyword evidence="3" id="KW-1185">Reference proteome</keyword>
<proteinExistence type="predicted"/>
<evidence type="ECO:0000256" key="1">
    <source>
        <dbReference type="SAM" id="Phobius"/>
    </source>
</evidence>
<dbReference type="EMBL" id="JPKZ01002342">
    <property type="protein sequence ID" value="KHN77302.1"/>
    <property type="molecule type" value="Genomic_DNA"/>
</dbReference>
<feature type="transmembrane region" description="Helical" evidence="1">
    <location>
        <begin position="71"/>
        <end position="92"/>
    </location>
</feature>